<protein>
    <submittedName>
        <fullName evidence="2">Uncharacterized protein</fullName>
    </submittedName>
</protein>
<sequence>MSIRNSNTGERGQRCHPDPHPQILKSLLHRLRSFTGRGFGIPFSSLTEIRDPWPSTVPSKHQIKM</sequence>
<evidence type="ECO:0000256" key="1">
    <source>
        <dbReference type="SAM" id="MobiDB-lite"/>
    </source>
</evidence>
<feature type="region of interest" description="Disordered" evidence="1">
    <location>
        <begin position="1"/>
        <end position="21"/>
    </location>
</feature>
<name>A0A2P2NGL2_RHIMU</name>
<reference evidence="2" key="1">
    <citation type="submission" date="2018-02" db="EMBL/GenBank/DDBJ databases">
        <title>Rhizophora mucronata_Transcriptome.</title>
        <authorList>
            <person name="Meera S.P."/>
            <person name="Sreeshan A."/>
            <person name="Augustine A."/>
        </authorList>
    </citation>
    <scope>NUCLEOTIDE SEQUENCE</scope>
    <source>
        <tissue evidence="2">Leaf</tissue>
    </source>
</reference>
<dbReference type="AlphaFoldDB" id="A0A2P2NGL2"/>
<accession>A0A2P2NGL2</accession>
<feature type="compositionally biased region" description="Polar residues" evidence="1">
    <location>
        <begin position="1"/>
        <end position="10"/>
    </location>
</feature>
<organism evidence="2">
    <name type="scientific">Rhizophora mucronata</name>
    <name type="common">Asiatic mangrove</name>
    <dbReference type="NCBI Taxonomy" id="61149"/>
    <lineage>
        <taxon>Eukaryota</taxon>
        <taxon>Viridiplantae</taxon>
        <taxon>Streptophyta</taxon>
        <taxon>Embryophyta</taxon>
        <taxon>Tracheophyta</taxon>
        <taxon>Spermatophyta</taxon>
        <taxon>Magnoliopsida</taxon>
        <taxon>eudicotyledons</taxon>
        <taxon>Gunneridae</taxon>
        <taxon>Pentapetalae</taxon>
        <taxon>rosids</taxon>
        <taxon>fabids</taxon>
        <taxon>Malpighiales</taxon>
        <taxon>Rhizophoraceae</taxon>
        <taxon>Rhizophora</taxon>
    </lineage>
</organism>
<proteinExistence type="predicted"/>
<evidence type="ECO:0000313" key="2">
    <source>
        <dbReference type="EMBL" id="MBX41540.1"/>
    </source>
</evidence>
<dbReference type="EMBL" id="GGEC01061056">
    <property type="protein sequence ID" value="MBX41540.1"/>
    <property type="molecule type" value="Transcribed_RNA"/>
</dbReference>